<proteinExistence type="predicted"/>
<organism evidence="1 2">
    <name type="scientific">Actinidia rufa</name>
    <dbReference type="NCBI Taxonomy" id="165716"/>
    <lineage>
        <taxon>Eukaryota</taxon>
        <taxon>Viridiplantae</taxon>
        <taxon>Streptophyta</taxon>
        <taxon>Embryophyta</taxon>
        <taxon>Tracheophyta</taxon>
        <taxon>Spermatophyta</taxon>
        <taxon>Magnoliopsida</taxon>
        <taxon>eudicotyledons</taxon>
        <taxon>Gunneridae</taxon>
        <taxon>Pentapetalae</taxon>
        <taxon>asterids</taxon>
        <taxon>Ericales</taxon>
        <taxon>Actinidiaceae</taxon>
        <taxon>Actinidia</taxon>
    </lineage>
</organism>
<comment type="caution">
    <text evidence="1">The sequence shown here is derived from an EMBL/GenBank/DDBJ whole genome shotgun (WGS) entry which is preliminary data.</text>
</comment>
<evidence type="ECO:0000313" key="2">
    <source>
        <dbReference type="Proteomes" id="UP000585474"/>
    </source>
</evidence>
<reference evidence="1 2" key="1">
    <citation type="submission" date="2019-07" db="EMBL/GenBank/DDBJ databases">
        <title>De Novo Assembly of kiwifruit Actinidia rufa.</title>
        <authorList>
            <person name="Sugita-Konishi S."/>
            <person name="Sato K."/>
            <person name="Mori E."/>
            <person name="Abe Y."/>
            <person name="Kisaki G."/>
            <person name="Hamano K."/>
            <person name="Suezawa K."/>
            <person name="Otani M."/>
            <person name="Fukuda T."/>
            <person name="Manabe T."/>
            <person name="Gomi K."/>
            <person name="Tabuchi M."/>
            <person name="Akimitsu K."/>
            <person name="Kataoka I."/>
        </authorList>
    </citation>
    <scope>NUCLEOTIDE SEQUENCE [LARGE SCALE GENOMIC DNA]</scope>
    <source>
        <strain evidence="2">cv. Fuchu</strain>
    </source>
</reference>
<dbReference type="EMBL" id="BJWL01000007">
    <property type="protein sequence ID" value="GFY91173.1"/>
    <property type="molecule type" value="Genomic_DNA"/>
</dbReference>
<dbReference type="Proteomes" id="UP000585474">
    <property type="component" value="Unassembled WGS sequence"/>
</dbReference>
<accession>A0A7J0EXQ1</accession>
<gene>
    <name evidence="1" type="ORF">Acr_07g0013690</name>
</gene>
<sequence>MVLMDSRGDGELKGVGREWIRWRFPVVLKTGSACMCRFRRMIGDMGSIGGLLMGRGTHWWWLEHVWHPEMVLELAISRISSPSSLHLPGLATIFLSLISSPIGLQIQPQPEMERTGYPRPYPRPWSRGPPPRWWWNDRYASVPFWPSLRRENSMVFGLIVAVFIASVNADDVDFLGGWIRFDDGRKTIY</sequence>
<keyword evidence="2" id="KW-1185">Reference proteome</keyword>
<evidence type="ECO:0000313" key="1">
    <source>
        <dbReference type="EMBL" id="GFY91173.1"/>
    </source>
</evidence>
<protein>
    <submittedName>
        <fullName evidence="1">Uncharacterized protein</fullName>
    </submittedName>
</protein>
<name>A0A7J0EXQ1_9ERIC</name>
<dbReference type="AlphaFoldDB" id="A0A7J0EXQ1"/>